<dbReference type="Proteomes" id="UP000461754">
    <property type="component" value="Unassembled WGS sequence"/>
</dbReference>
<evidence type="ECO:0000313" key="2">
    <source>
        <dbReference type="Proteomes" id="UP000461754"/>
    </source>
</evidence>
<comment type="caution">
    <text evidence="1">The sequence shown here is derived from an EMBL/GenBank/DDBJ whole genome shotgun (WGS) entry which is preliminary data.</text>
</comment>
<dbReference type="AlphaFoldDB" id="A0A7X2TB77"/>
<dbReference type="NCBIfam" id="TIGR04076">
    <property type="entry name" value="TIGR04076 family protein"/>
    <property type="match status" value="1"/>
</dbReference>
<organism evidence="1 2">
    <name type="scientific">Pseudoramibacter porci</name>
    <dbReference type="NCBI Taxonomy" id="2606631"/>
    <lineage>
        <taxon>Bacteria</taxon>
        <taxon>Bacillati</taxon>
        <taxon>Bacillota</taxon>
        <taxon>Clostridia</taxon>
        <taxon>Eubacteriales</taxon>
        <taxon>Eubacteriaceae</taxon>
        <taxon>Pseudoramibacter</taxon>
    </lineage>
</organism>
<reference evidence="1 2" key="1">
    <citation type="submission" date="2019-08" db="EMBL/GenBank/DDBJ databases">
        <title>In-depth cultivation of the pig gut microbiome towards novel bacterial diversity and tailored functional studies.</title>
        <authorList>
            <person name="Wylensek D."/>
            <person name="Hitch T.C.A."/>
            <person name="Clavel T."/>
        </authorList>
    </citation>
    <scope>NUCLEOTIDE SEQUENCE [LARGE SCALE GENOMIC DNA]</scope>
    <source>
        <strain evidence="1 2">RF-744-FAT-4</strain>
    </source>
</reference>
<name>A0A7X2TB77_9FIRM</name>
<dbReference type="RefSeq" id="WP_154576893.1">
    <property type="nucleotide sequence ID" value="NZ_VUMO01000014.1"/>
</dbReference>
<dbReference type="InterPro" id="IPR023811">
    <property type="entry name" value="CHP04076"/>
</dbReference>
<evidence type="ECO:0000313" key="1">
    <source>
        <dbReference type="EMBL" id="MSS20528.1"/>
    </source>
</evidence>
<accession>A0A7X2TB77</accession>
<sequence>MEHRCKVTVLDKKLYPELQAEYCAVPDSGKCPVFNVGDTFLFYRNDERDDYWHAGEGTLIKAGTPDEGCLQSPGTAHCGEKGVPFCTEAWDAISRYIYTALQGGSIMHGWTKDDRVMIACCNDGTRPVIFKIERIDVDE</sequence>
<keyword evidence="2" id="KW-1185">Reference proteome</keyword>
<proteinExistence type="predicted"/>
<gene>
    <name evidence="1" type="ORF">FYJ52_08975</name>
</gene>
<dbReference type="EMBL" id="VUMO01000014">
    <property type="protein sequence ID" value="MSS20528.1"/>
    <property type="molecule type" value="Genomic_DNA"/>
</dbReference>
<protein>
    <submittedName>
        <fullName evidence="1">TIGR04076 family protein</fullName>
    </submittedName>
</protein>